<evidence type="ECO:0000313" key="2">
    <source>
        <dbReference type="EMBL" id="MDX8149524.1"/>
    </source>
</evidence>
<gene>
    <name evidence="2" type="ORF">SK854_45895</name>
</gene>
<evidence type="ECO:0000259" key="1">
    <source>
        <dbReference type="PROSITE" id="PS50943"/>
    </source>
</evidence>
<dbReference type="EMBL" id="JAXAVU010000018">
    <property type="protein sequence ID" value="MDX8149524.1"/>
    <property type="molecule type" value="Genomic_DNA"/>
</dbReference>
<dbReference type="PROSITE" id="PS50943">
    <property type="entry name" value="HTH_CROC1"/>
    <property type="match status" value="1"/>
</dbReference>
<dbReference type="InterPro" id="IPR001387">
    <property type="entry name" value="Cro/C1-type_HTH"/>
</dbReference>
<sequence length="703" mass="78164">MNEFGDVQLGHRLAQLRERTGMKQAELARRVTWSQAVLSRIEAGERAISDDELQALLEAIATSEASQLAVVLERDWRFLPRPALDHPEQDLLWDAERMTAALEEAAAAPDARPAFQRRLREYVDEISGLAGLLLRREHQIAFIGSIGIGKSTAICRATGLEVPGQHGRPVPVLETGAGGVTLCEVHLGLGPGYGIIVEPRTHDDIRADVEDFVDQLLQASPSVVDDDGPPAVPREIERAIRNMANLVPKRTKGADGKTVRADPAKVLAAEIPSKRELVVEVLTRMGLHRRDRRDEWHTPALAASPLEWMRTTFEQINNGRHPEFSLPGRIDLVVPQLLDAGDLDVSIIDTRGIDQPSARADLEALLEDPHTVSILCSAFNDAPSDTIKHLLQRARDINNSRIDSNMGVLVLARPNEACAVKDEVGAQVETIEEGYELKGEQVGTALIPYRLGESPVFFFNALEDEPGLLRTFLRERVAHTRDEFRGQLDGVLARTRTLLDNAEQEQVQEVQREAGRLLATWIRQHPAPASIGGHVHDTLLDQIETAHASSVHAAIRREGEWRSLSYSHQLGHGARKLAVMALHNSVNGFSDMCGTLRASMPEAEELLSQAQGLMAASYEELLRKVQLTSLTLYQDQLRQDPQFWLDNAAEWGHGSGYRNRVLRRNRAWFQEQARQDLESQLNAVLHREWTALLDRVGSIFDAS</sequence>
<dbReference type="RefSeq" id="WP_319981502.1">
    <property type="nucleotide sequence ID" value="NZ_JAXAVU010000018.1"/>
</dbReference>
<evidence type="ECO:0000313" key="3">
    <source>
        <dbReference type="Proteomes" id="UP001285352"/>
    </source>
</evidence>
<dbReference type="Pfam" id="PF13560">
    <property type="entry name" value="HTH_31"/>
    <property type="match status" value="1"/>
</dbReference>
<keyword evidence="3" id="KW-1185">Reference proteome</keyword>
<dbReference type="InterPro" id="IPR027417">
    <property type="entry name" value="P-loop_NTPase"/>
</dbReference>
<protein>
    <submittedName>
        <fullName evidence="2">Helix-turn-helix transcriptional regulator</fullName>
    </submittedName>
</protein>
<dbReference type="Gene3D" id="1.10.260.40">
    <property type="entry name" value="lambda repressor-like DNA-binding domains"/>
    <property type="match status" value="1"/>
</dbReference>
<dbReference type="SUPFAM" id="SSF47413">
    <property type="entry name" value="lambda repressor-like DNA-binding domains"/>
    <property type="match status" value="1"/>
</dbReference>
<comment type="caution">
    <text evidence="2">The sequence shown here is derived from an EMBL/GenBank/DDBJ whole genome shotgun (WGS) entry which is preliminary data.</text>
</comment>
<dbReference type="SUPFAM" id="SSF52540">
    <property type="entry name" value="P-loop containing nucleoside triphosphate hydrolases"/>
    <property type="match status" value="1"/>
</dbReference>
<organism evidence="2 3">
    <name type="scientific">Lentzea sokolovensis</name>
    <dbReference type="NCBI Taxonomy" id="3095429"/>
    <lineage>
        <taxon>Bacteria</taxon>
        <taxon>Bacillati</taxon>
        <taxon>Actinomycetota</taxon>
        <taxon>Actinomycetes</taxon>
        <taxon>Pseudonocardiales</taxon>
        <taxon>Pseudonocardiaceae</taxon>
        <taxon>Lentzea</taxon>
    </lineage>
</organism>
<dbReference type="InterPro" id="IPR010982">
    <property type="entry name" value="Lambda_DNA-bd_dom_sf"/>
</dbReference>
<name>A0ABU4VEC3_9PSEU</name>
<accession>A0ABU4VEC3</accession>
<reference evidence="2 3" key="2">
    <citation type="submission" date="2023-11" db="EMBL/GenBank/DDBJ databases">
        <authorList>
            <person name="Lara A.C."/>
            <person name="Chronakova A."/>
        </authorList>
    </citation>
    <scope>NUCLEOTIDE SEQUENCE [LARGE SCALE GENOMIC DNA]</scope>
    <source>
        <strain evidence="2 3">BCCO 10_0061</strain>
    </source>
</reference>
<dbReference type="CDD" id="cd00093">
    <property type="entry name" value="HTH_XRE"/>
    <property type="match status" value="1"/>
</dbReference>
<dbReference type="SMART" id="SM00530">
    <property type="entry name" value="HTH_XRE"/>
    <property type="match status" value="1"/>
</dbReference>
<reference evidence="2 3" key="1">
    <citation type="submission" date="2023-11" db="EMBL/GenBank/DDBJ databases">
        <title>Lentzea sokolovensis, sp. nov., Lentzea kristufkii, sp. nov., and Lentzea miocenensis, sp. nov., rare actinobacteria from Sokolov Coal Basin, Miocene lacustrine sediment, Czech Republic.</title>
        <authorList>
            <person name="Lara A."/>
            <person name="Kotroba L."/>
            <person name="Nouioui I."/>
            <person name="Neumann-Schaal M."/>
            <person name="Mast Y."/>
            <person name="Chronakova A."/>
        </authorList>
    </citation>
    <scope>NUCLEOTIDE SEQUENCE [LARGE SCALE GENOMIC DNA]</scope>
    <source>
        <strain evidence="2 3">BCCO 10_0061</strain>
    </source>
</reference>
<dbReference type="Proteomes" id="UP001285352">
    <property type="component" value="Unassembled WGS sequence"/>
</dbReference>
<proteinExistence type="predicted"/>
<feature type="domain" description="HTH cro/C1-type" evidence="1">
    <location>
        <begin position="13"/>
        <end position="68"/>
    </location>
</feature>